<evidence type="ECO:0000259" key="12">
    <source>
        <dbReference type="PROSITE" id="PS50928"/>
    </source>
</evidence>
<dbReference type="Pfam" id="PF00528">
    <property type="entry name" value="BPD_transp_1"/>
    <property type="match status" value="1"/>
</dbReference>
<evidence type="ECO:0000256" key="9">
    <source>
        <dbReference type="ARBA" id="ARBA00022989"/>
    </source>
</evidence>
<keyword evidence="10 11" id="KW-0472">Membrane</keyword>
<comment type="caution">
    <text evidence="13">The sequence shown here is derived from an EMBL/GenBank/DDBJ whole genome shotgun (WGS) entry which is preliminary data.</text>
</comment>
<evidence type="ECO:0000256" key="10">
    <source>
        <dbReference type="ARBA" id="ARBA00023136"/>
    </source>
</evidence>
<dbReference type="Gene3D" id="1.10.3720.10">
    <property type="entry name" value="MetI-like"/>
    <property type="match status" value="1"/>
</dbReference>
<evidence type="ECO:0000256" key="8">
    <source>
        <dbReference type="ARBA" id="ARBA00022970"/>
    </source>
</evidence>
<accession>A0A433SG22</accession>
<evidence type="ECO:0000313" key="14">
    <source>
        <dbReference type="Proteomes" id="UP000286947"/>
    </source>
</evidence>
<dbReference type="CDD" id="cd06261">
    <property type="entry name" value="TM_PBP2"/>
    <property type="match status" value="1"/>
</dbReference>
<keyword evidence="8" id="KW-0029">Amino-acid transport</keyword>
<evidence type="ECO:0000256" key="7">
    <source>
        <dbReference type="ARBA" id="ARBA00022692"/>
    </source>
</evidence>
<evidence type="ECO:0000256" key="11">
    <source>
        <dbReference type="RuleBase" id="RU363032"/>
    </source>
</evidence>
<dbReference type="InterPro" id="IPR035906">
    <property type="entry name" value="MetI-like_sf"/>
</dbReference>
<comment type="subcellular location">
    <subcellularLocation>
        <location evidence="2">Cell inner membrane</location>
        <topology evidence="2">Multi-pass membrane protein</topology>
    </subcellularLocation>
    <subcellularLocation>
        <location evidence="11">Cell membrane</location>
        <topology evidence="11">Multi-pass membrane protein</topology>
    </subcellularLocation>
</comment>
<dbReference type="FunFam" id="1.10.3720.10:FF:000033">
    <property type="entry name" value="Polar amino acid ABC transporter permease"/>
    <property type="match status" value="1"/>
</dbReference>
<organism evidence="13 14">
    <name type="scientific">Saezia sanguinis</name>
    <dbReference type="NCBI Taxonomy" id="1965230"/>
    <lineage>
        <taxon>Bacteria</taxon>
        <taxon>Pseudomonadati</taxon>
        <taxon>Pseudomonadota</taxon>
        <taxon>Betaproteobacteria</taxon>
        <taxon>Burkholderiales</taxon>
        <taxon>Saeziaceae</taxon>
        <taxon>Saezia</taxon>
    </lineage>
</organism>
<sequence>MRESDFRTSVMSLDLNFAPVLKGWEALLHGTLVTIEITACALVLGCIIGLLVGIGRLNPKRYVVYSLCTTYITLIRGTPLLVQLFIWYYGLPRLDIMLPAFFCGVIGLGLYSGAYISEIVRGSIQSVDRGQMEAARSMGMSYTQAMLKIILPQAVVRMIPPLGNEFIALIKNSALISLITIHDVMHEGARIISTSYRDLEVYLGIALIYLILTSITTLALRKLETKLRAGGMVQ</sequence>
<feature type="domain" description="ABC transmembrane type-1" evidence="12">
    <location>
        <begin position="31"/>
        <end position="220"/>
    </location>
</feature>
<evidence type="ECO:0000256" key="2">
    <source>
        <dbReference type="ARBA" id="ARBA00004429"/>
    </source>
</evidence>
<dbReference type="PANTHER" id="PTHR30614">
    <property type="entry name" value="MEMBRANE COMPONENT OF AMINO ACID ABC TRANSPORTER"/>
    <property type="match status" value="1"/>
</dbReference>
<evidence type="ECO:0000256" key="5">
    <source>
        <dbReference type="ARBA" id="ARBA00022448"/>
    </source>
</evidence>
<keyword evidence="14" id="KW-1185">Reference proteome</keyword>
<dbReference type="InterPro" id="IPR010065">
    <property type="entry name" value="AA_ABC_transptr_permease_3TM"/>
</dbReference>
<evidence type="ECO:0000256" key="4">
    <source>
        <dbReference type="ARBA" id="ARBA00016506"/>
    </source>
</evidence>
<evidence type="ECO:0000313" key="13">
    <source>
        <dbReference type="EMBL" id="RUS67699.1"/>
    </source>
</evidence>
<dbReference type="NCBIfam" id="TIGR01726">
    <property type="entry name" value="HEQRo_perm_3TM"/>
    <property type="match status" value="1"/>
</dbReference>
<dbReference type="InterPro" id="IPR043429">
    <property type="entry name" value="ArtM/GltK/GlnP/TcyL/YhdX-like"/>
</dbReference>
<dbReference type="GO" id="GO:0022857">
    <property type="term" value="F:transmembrane transporter activity"/>
    <property type="evidence" value="ECO:0007669"/>
    <property type="project" value="InterPro"/>
</dbReference>
<gene>
    <name evidence="13" type="primary">glnM_1</name>
    <name evidence="13" type="ORF">CUZ56_00175</name>
</gene>
<keyword evidence="6" id="KW-1003">Cell membrane</keyword>
<dbReference type="PANTHER" id="PTHR30614:SF20">
    <property type="entry name" value="GLUTAMINE TRANSPORT SYSTEM PERMEASE PROTEIN GLNP"/>
    <property type="match status" value="1"/>
</dbReference>
<comment type="similarity">
    <text evidence="3">Belongs to the binding-protein-dependent transport system permease family. HisMQ subfamily.</text>
</comment>
<dbReference type="GO" id="GO:0006865">
    <property type="term" value="P:amino acid transport"/>
    <property type="evidence" value="ECO:0007669"/>
    <property type="project" value="UniProtKB-KW"/>
</dbReference>
<keyword evidence="5 11" id="KW-0813">Transport</keyword>
<proteinExistence type="inferred from homology"/>
<reference evidence="13 14" key="1">
    <citation type="submission" date="2018-01" db="EMBL/GenBank/DDBJ databases">
        <title>Saezia sanguinis gen. nov., sp. nov., in the order Burkholderiales isolated from human blood.</title>
        <authorList>
            <person name="Medina-Pascual M.J."/>
            <person name="Valdezate S."/>
            <person name="Monzon S."/>
            <person name="Cuesta I."/>
            <person name="Carrasco G."/>
            <person name="Villalon P."/>
            <person name="Saez-Nieto J.A."/>
        </authorList>
    </citation>
    <scope>NUCLEOTIDE SEQUENCE [LARGE SCALE GENOMIC DNA]</scope>
    <source>
        <strain evidence="13 14">CNM695-12</strain>
    </source>
</reference>
<dbReference type="PROSITE" id="PS50928">
    <property type="entry name" value="ABC_TM1"/>
    <property type="match status" value="1"/>
</dbReference>
<dbReference type="EMBL" id="PQSP01000001">
    <property type="protein sequence ID" value="RUS67699.1"/>
    <property type="molecule type" value="Genomic_DNA"/>
</dbReference>
<feature type="transmembrane region" description="Helical" evidence="11">
    <location>
        <begin position="96"/>
        <end position="116"/>
    </location>
</feature>
<dbReference type="Proteomes" id="UP000286947">
    <property type="component" value="Unassembled WGS sequence"/>
</dbReference>
<name>A0A433SG22_9BURK</name>
<protein>
    <recommendedName>
        <fullName evidence="4">Putative glutamine transport system permease protein GlnP</fullName>
    </recommendedName>
</protein>
<keyword evidence="9 11" id="KW-1133">Transmembrane helix</keyword>
<dbReference type="GO" id="GO:0043190">
    <property type="term" value="C:ATP-binding cassette (ABC) transporter complex"/>
    <property type="evidence" value="ECO:0007669"/>
    <property type="project" value="InterPro"/>
</dbReference>
<feature type="transmembrane region" description="Helical" evidence="11">
    <location>
        <begin position="64"/>
        <end position="90"/>
    </location>
</feature>
<evidence type="ECO:0000256" key="1">
    <source>
        <dbReference type="ARBA" id="ARBA00003159"/>
    </source>
</evidence>
<dbReference type="SUPFAM" id="SSF161098">
    <property type="entry name" value="MetI-like"/>
    <property type="match status" value="1"/>
</dbReference>
<feature type="transmembrane region" description="Helical" evidence="11">
    <location>
        <begin position="26"/>
        <end position="52"/>
    </location>
</feature>
<feature type="transmembrane region" description="Helical" evidence="11">
    <location>
        <begin position="201"/>
        <end position="220"/>
    </location>
</feature>
<dbReference type="InterPro" id="IPR000515">
    <property type="entry name" value="MetI-like"/>
</dbReference>
<evidence type="ECO:0000256" key="6">
    <source>
        <dbReference type="ARBA" id="ARBA00022475"/>
    </source>
</evidence>
<keyword evidence="7 11" id="KW-0812">Transmembrane</keyword>
<dbReference type="AlphaFoldDB" id="A0A433SG22"/>
<comment type="function">
    <text evidence="1">Part of the binding-protein-dependent transport system for glutamine; probably responsible for the translocation of the substrate across the membrane.</text>
</comment>
<evidence type="ECO:0000256" key="3">
    <source>
        <dbReference type="ARBA" id="ARBA00010072"/>
    </source>
</evidence>